<proteinExistence type="predicted"/>
<evidence type="ECO:0000256" key="1">
    <source>
        <dbReference type="SAM" id="MobiDB-lite"/>
    </source>
</evidence>
<evidence type="ECO:0000313" key="3">
    <source>
        <dbReference type="Proteomes" id="UP000218595"/>
    </source>
</evidence>
<organism evidence="2 3">
    <name type="scientific">Pseudomonas izuensis</name>
    <dbReference type="NCBI Taxonomy" id="2684212"/>
    <lineage>
        <taxon>Bacteria</taxon>
        <taxon>Pseudomonadati</taxon>
        <taxon>Pseudomonadota</taxon>
        <taxon>Gammaproteobacteria</taxon>
        <taxon>Pseudomonadales</taxon>
        <taxon>Pseudomonadaceae</taxon>
        <taxon>Pseudomonas</taxon>
    </lineage>
</organism>
<sequence>MKIMLPTAMAASQAMASDEKSCLQRLMIDICFSRFAIERRTREAGQTLHYVLLALLQEKTPAKKTSGRRLGNVPVQQGEGWSGYRR</sequence>
<keyword evidence="3" id="KW-1185">Reference proteome</keyword>
<dbReference type="Proteomes" id="UP000218595">
    <property type="component" value="Chromosome"/>
</dbReference>
<gene>
    <name evidence="2" type="ORF">LAB08_R38610</name>
</gene>
<protein>
    <submittedName>
        <fullName evidence="2">Uncharacterized protein</fullName>
    </submittedName>
</protein>
<evidence type="ECO:0000313" key="2">
    <source>
        <dbReference type="EMBL" id="BCX69219.1"/>
    </source>
</evidence>
<name>A0ABM7RW00_9PSED</name>
<reference evidence="2 3" key="1">
    <citation type="submission" date="2016-04" db="EMBL/GenBank/DDBJ databases">
        <title>Complete genome sequence of Pseudomonas sp. LAB-08 isolated from TCE contaminated aquifer soil.</title>
        <authorList>
            <person name="Dohra H."/>
            <person name="Suzuki K."/>
            <person name="Fatma A."/>
            <person name="Inuzuka Y."/>
            <person name="Honjo M."/>
            <person name="Tashiro Y."/>
            <person name="Futamata H."/>
        </authorList>
    </citation>
    <scope>NUCLEOTIDE SEQUENCE [LARGE SCALE GENOMIC DNA]</scope>
    <source>
        <strain evidence="2 3">LAB-08</strain>
    </source>
</reference>
<dbReference type="RefSeq" id="WP_172901562.1">
    <property type="nucleotide sequence ID" value="NZ_AP017423.2"/>
</dbReference>
<dbReference type="EMBL" id="AP017423">
    <property type="protein sequence ID" value="BCX69219.1"/>
    <property type="molecule type" value="Genomic_DNA"/>
</dbReference>
<accession>A0ABM7RW00</accession>
<feature type="region of interest" description="Disordered" evidence="1">
    <location>
        <begin position="61"/>
        <end position="86"/>
    </location>
</feature>